<sequence length="258" mass="28079">MLAATDTCPLEVSDGDEGICTYADTVVQDNTKESSIDSTAPILQVSNPEHMQPVRSVNREDGHDANALPETSIFRTLLKHSEATGSCVVTDVEPGDVEQNLSGLREVPEQIASSGRSSISSVSTEIYIGTASMFSEAEAASLSTLQVDDCLHADDSAFMEVNLHRQNSWDWTSQVDMKTVFDKCKKGSTKPPMTGISGLLSRSLLIGKTRDPLIAANESEPGWKLFGRVPPRGMPNRDPKAILKETHVGWVRAPHWSR</sequence>
<dbReference type="Proteomes" id="UP000694388">
    <property type="component" value="Unplaced"/>
</dbReference>
<proteinExistence type="predicted"/>
<dbReference type="AlphaFoldDB" id="A0A8C4N808"/>
<keyword evidence="2" id="KW-1185">Reference proteome</keyword>
<reference evidence="1" key="1">
    <citation type="submission" date="2025-08" db="UniProtKB">
        <authorList>
            <consortium name="Ensembl"/>
        </authorList>
    </citation>
    <scope>IDENTIFICATION</scope>
</reference>
<reference evidence="1" key="2">
    <citation type="submission" date="2025-09" db="UniProtKB">
        <authorList>
            <consortium name="Ensembl"/>
        </authorList>
    </citation>
    <scope>IDENTIFICATION</scope>
</reference>
<protein>
    <submittedName>
        <fullName evidence="1">Uncharacterized protein</fullName>
    </submittedName>
</protein>
<dbReference type="Ensembl" id="ENSEBUT00000003130.1">
    <property type="protein sequence ID" value="ENSEBUP00000002769.1"/>
    <property type="gene ID" value="ENSEBUG00000002102.1"/>
</dbReference>
<evidence type="ECO:0000313" key="1">
    <source>
        <dbReference type="Ensembl" id="ENSEBUP00000002769.1"/>
    </source>
</evidence>
<evidence type="ECO:0000313" key="2">
    <source>
        <dbReference type="Proteomes" id="UP000694388"/>
    </source>
</evidence>
<organism evidence="1 2">
    <name type="scientific">Eptatretus burgeri</name>
    <name type="common">Inshore hagfish</name>
    <dbReference type="NCBI Taxonomy" id="7764"/>
    <lineage>
        <taxon>Eukaryota</taxon>
        <taxon>Metazoa</taxon>
        <taxon>Chordata</taxon>
        <taxon>Craniata</taxon>
        <taxon>Vertebrata</taxon>
        <taxon>Cyclostomata</taxon>
        <taxon>Myxini</taxon>
        <taxon>Myxiniformes</taxon>
        <taxon>Myxinidae</taxon>
        <taxon>Eptatretinae</taxon>
        <taxon>Eptatretus</taxon>
    </lineage>
</organism>
<accession>A0A8C4N808</accession>
<name>A0A8C4N808_EPTBU</name>